<feature type="transmembrane region" description="Helical" evidence="13">
    <location>
        <begin position="49"/>
        <end position="73"/>
    </location>
</feature>
<keyword evidence="10 13" id="KW-1133">Transmembrane helix</keyword>
<proteinExistence type="inferred from homology"/>
<evidence type="ECO:0000256" key="12">
    <source>
        <dbReference type="ARBA" id="ARBA00023316"/>
    </source>
</evidence>
<dbReference type="InterPro" id="IPR022057">
    <property type="entry name" value="Chs7"/>
</dbReference>
<comment type="subcellular location">
    <subcellularLocation>
        <location evidence="2">Endoplasmic reticulum membrane</location>
        <topology evidence="2">Multi-pass membrane protein</topology>
    </subcellularLocation>
</comment>
<comment type="function">
    <text evidence="1">Chaperone required for the export of the chitin synthase CHS3 from the endoplasmic reticulum.</text>
</comment>
<evidence type="ECO:0000256" key="3">
    <source>
        <dbReference type="ARBA" id="ARBA00009274"/>
    </source>
</evidence>
<feature type="transmembrane region" description="Helical" evidence="13">
    <location>
        <begin position="85"/>
        <end position="102"/>
    </location>
</feature>
<dbReference type="GeneID" id="26837611"/>
<dbReference type="GO" id="GO:0015031">
    <property type="term" value="P:protein transport"/>
    <property type="evidence" value="ECO:0007669"/>
    <property type="project" value="UniProtKB-KW"/>
</dbReference>
<evidence type="ECO:0000256" key="4">
    <source>
        <dbReference type="ARBA" id="ARBA00011864"/>
    </source>
</evidence>
<reference evidence="14 15" key="1">
    <citation type="submission" date="2015-11" db="EMBL/GenBank/DDBJ databases">
        <title>The genome of Debaryomyces fabryi.</title>
        <authorList>
            <person name="Tafer H."/>
            <person name="Lopandic K."/>
        </authorList>
    </citation>
    <scope>NUCLEOTIDE SEQUENCE [LARGE SCALE GENOMIC DNA]</scope>
    <source>
        <strain evidence="14 15">CBS 789</strain>
    </source>
</reference>
<keyword evidence="8" id="KW-0256">Endoplasmic reticulum</keyword>
<comment type="subunit">
    <text evidence="4">Interacts with CHS3.</text>
</comment>
<dbReference type="OrthoDB" id="2189463at2759"/>
<evidence type="ECO:0000256" key="8">
    <source>
        <dbReference type="ARBA" id="ARBA00022824"/>
    </source>
</evidence>
<dbReference type="PANTHER" id="PTHR35329:SF2">
    <property type="entry name" value="CHITIN SYNTHASE EXPORT CHAPERONE"/>
    <property type="match status" value="1"/>
</dbReference>
<dbReference type="GO" id="GO:0005789">
    <property type="term" value="C:endoplasmic reticulum membrane"/>
    <property type="evidence" value="ECO:0007669"/>
    <property type="project" value="UniProtKB-SubCell"/>
</dbReference>
<keyword evidence="9" id="KW-0653">Protein transport</keyword>
<dbReference type="Pfam" id="PF12271">
    <property type="entry name" value="Chs7"/>
    <property type="match status" value="1"/>
</dbReference>
<keyword evidence="6" id="KW-0813">Transport</keyword>
<evidence type="ECO:0000256" key="9">
    <source>
        <dbReference type="ARBA" id="ARBA00022927"/>
    </source>
</evidence>
<feature type="transmembrane region" description="Helical" evidence="13">
    <location>
        <begin position="114"/>
        <end position="140"/>
    </location>
</feature>
<evidence type="ECO:0000256" key="7">
    <source>
        <dbReference type="ARBA" id="ARBA00022692"/>
    </source>
</evidence>
<dbReference type="Proteomes" id="UP000054251">
    <property type="component" value="Unassembled WGS sequence"/>
</dbReference>
<dbReference type="RefSeq" id="XP_015469729.1">
    <property type="nucleotide sequence ID" value="XM_015609432.1"/>
</dbReference>
<dbReference type="EMBL" id="LMYN01000007">
    <property type="protein sequence ID" value="KSA03627.1"/>
    <property type="molecule type" value="Genomic_DNA"/>
</dbReference>
<evidence type="ECO:0000313" key="15">
    <source>
        <dbReference type="Proteomes" id="UP000054251"/>
    </source>
</evidence>
<dbReference type="GO" id="GO:0051082">
    <property type="term" value="F:unfolded protein binding"/>
    <property type="evidence" value="ECO:0007669"/>
    <property type="project" value="TreeGrafter"/>
</dbReference>
<feature type="transmembrane region" description="Helical" evidence="13">
    <location>
        <begin position="253"/>
        <end position="274"/>
    </location>
</feature>
<feature type="transmembrane region" description="Helical" evidence="13">
    <location>
        <begin position="221"/>
        <end position="241"/>
    </location>
</feature>
<protein>
    <recommendedName>
        <fullName evidence="5">Chitin synthase export chaperone</fullName>
    </recommendedName>
</protein>
<evidence type="ECO:0000256" key="10">
    <source>
        <dbReference type="ARBA" id="ARBA00022989"/>
    </source>
</evidence>
<dbReference type="PANTHER" id="PTHR35329">
    <property type="entry name" value="CHITIN SYNTHASE EXPORT CHAPERONE"/>
    <property type="match status" value="1"/>
</dbReference>
<keyword evidence="15" id="KW-1185">Reference proteome</keyword>
<dbReference type="AlphaFoldDB" id="A0A0V1Q541"/>
<feature type="transmembrane region" description="Helical" evidence="13">
    <location>
        <begin position="152"/>
        <end position="173"/>
    </location>
</feature>
<accession>A0A0V1Q541</accession>
<organism evidence="14 15">
    <name type="scientific">Debaryomyces fabryi</name>
    <dbReference type="NCBI Taxonomy" id="58627"/>
    <lineage>
        <taxon>Eukaryota</taxon>
        <taxon>Fungi</taxon>
        <taxon>Dikarya</taxon>
        <taxon>Ascomycota</taxon>
        <taxon>Saccharomycotina</taxon>
        <taxon>Pichiomycetes</taxon>
        <taxon>Debaryomycetaceae</taxon>
        <taxon>Debaryomyces</taxon>
    </lineage>
</organism>
<evidence type="ECO:0000256" key="6">
    <source>
        <dbReference type="ARBA" id="ARBA00022448"/>
    </source>
</evidence>
<evidence type="ECO:0000313" key="14">
    <source>
        <dbReference type="EMBL" id="KSA03627.1"/>
    </source>
</evidence>
<evidence type="ECO:0000256" key="1">
    <source>
        <dbReference type="ARBA" id="ARBA00002732"/>
    </source>
</evidence>
<evidence type="ECO:0000256" key="5">
    <source>
        <dbReference type="ARBA" id="ARBA00018354"/>
    </source>
</evidence>
<dbReference type="GO" id="GO:0071555">
    <property type="term" value="P:cell wall organization"/>
    <property type="evidence" value="ECO:0007669"/>
    <property type="project" value="UniProtKB-KW"/>
</dbReference>
<dbReference type="GO" id="GO:0006457">
    <property type="term" value="P:protein folding"/>
    <property type="evidence" value="ECO:0007669"/>
    <property type="project" value="TreeGrafter"/>
</dbReference>
<comment type="caution">
    <text evidence="14">The sequence shown here is derived from an EMBL/GenBank/DDBJ whole genome shotgun (WGS) entry which is preliminary data.</text>
</comment>
<name>A0A0V1Q541_9ASCO</name>
<keyword evidence="11 13" id="KW-0472">Membrane</keyword>
<evidence type="ECO:0000256" key="11">
    <source>
        <dbReference type="ARBA" id="ARBA00023136"/>
    </source>
</evidence>
<keyword evidence="7 13" id="KW-0812">Transmembrane</keyword>
<gene>
    <name evidence="14" type="ORF">AC631_00602</name>
</gene>
<evidence type="ECO:0000256" key="2">
    <source>
        <dbReference type="ARBA" id="ARBA00004477"/>
    </source>
</evidence>
<comment type="similarity">
    <text evidence="3">Belongs to the CHS7 family.</text>
</comment>
<keyword evidence="12" id="KW-0961">Cell wall biogenesis/degradation</keyword>
<evidence type="ECO:0000256" key="13">
    <source>
        <dbReference type="SAM" id="Phobius"/>
    </source>
</evidence>
<sequence>MAFGNFDTICNVTALPLCSVVGSVNETSYFTRGIVPDCYARSVELANTMVFQIGNAFVHFGGLIILLIIIFNVRAKYTAIGRTEMLFFFYLIISLIVSSLVVDCGVSPPSSSSYAYFVAVQLGLASASCICLLYNGLLCFQFWEDGSRKSMWSLRLICVCWFIVNFIVALITFKSWNTALDGRKTEAMFVITYLINAIILAFYVISQIILVIFALDSYWPLGAIILGVFFFVAGQVLTYAFSDDICRGASHYIDGLFFGSVCNVFTIMMIYKYWDMITVDDLEFSVANVEHGVTAFGGNDEKRGSTIFN</sequence>
<feature type="transmembrane region" description="Helical" evidence="13">
    <location>
        <begin position="193"/>
        <end position="214"/>
    </location>
</feature>